<organism evidence="3">
    <name type="scientific">Caulobacter sp. (strain K31)</name>
    <dbReference type="NCBI Taxonomy" id="366602"/>
    <lineage>
        <taxon>Bacteria</taxon>
        <taxon>Pseudomonadati</taxon>
        <taxon>Pseudomonadota</taxon>
        <taxon>Alphaproteobacteria</taxon>
        <taxon>Caulobacterales</taxon>
        <taxon>Caulobacteraceae</taxon>
        <taxon>Caulobacter</taxon>
    </lineage>
</organism>
<keyword evidence="2" id="KW-0732">Signal</keyword>
<dbReference type="KEGG" id="cak:Caul_2615"/>
<feature type="region of interest" description="Disordered" evidence="1">
    <location>
        <begin position="69"/>
        <end position="92"/>
    </location>
</feature>
<gene>
    <name evidence="3" type="ordered locus">Caul_2615</name>
</gene>
<evidence type="ECO:0000256" key="1">
    <source>
        <dbReference type="SAM" id="MobiDB-lite"/>
    </source>
</evidence>
<dbReference type="AlphaFoldDB" id="B0SXF7"/>
<feature type="chain" id="PRO_5002752880" evidence="2">
    <location>
        <begin position="21"/>
        <end position="161"/>
    </location>
</feature>
<dbReference type="HOGENOM" id="CLU_1615864_0_0_5"/>
<reference evidence="3" key="1">
    <citation type="submission" date="2008-01" db="EMBL/GenBank/DDBJ databases">
        <title>Complete sequence of chromosome of Caulobacter sp. K31.</title>
        <authorList>
            <consortium name="US DOE Joint Genome Institute"/>
            <person name="Copeland A."/>
            <person name="Lucas S."/>
            <person name="Lapidus A."/>
            <person name="Barry K."/>
            <person name="Glavina del Rio T."/>
            <person name="Dalin E."/>
            <person name="Tice H."/>
            <person name="Pitluck S."/>
            <person name="Bruce D."/>
            <person name="Goodwin L."/>
            <person name="Thompson L.S."/>
            <person name="Brettin T."/>
            <person name="Detter J.C."/>
            <person name="Han C."/>
            <person name="Schmutz J."/>
            <person name="Larimer F."/>
            <person name="Land M."/>
            <person name="Hauser L."/>
            <person name="Kyrpides N."/>
            <person name="Kim E."/>
            <person name="Stephens C."/>
            <person name="Richardson P."/>
        </authorList>
    </citation>
    <scope>NUCLEOTIDE SEQUENCE [LARGE SCALE GENOMIC DNA]</scope>
    <source>
        <strain evidence="3">K31</strain>
    </source>
</reference>
<sequence precursor="true">MRVALLSALLLLGAAQPVLATPAVSEVRVSIGPALTRKADEIGAREFDILAAELRRSVERKLPPRPGGGTLNLVIEDARPNRPTPQQMSNTPGLSLESFGVGGARISGDYVDAAGKATPIAYSWYETDIRWARYGSTWHDAESAFDRLADRLAKDQFGDRR</sequence>
<dbReference type="STRING" id="366602.Caul_2615"/>
<name>B0SXF7_CAUSK</name>
<accession>B0SXF7</accession>
<evidence type="ECO:0000256" key="2">
    <source>
        <dbReference type="SAM" id="SignalP"/>
    </source>
</evidence>
<evidence type="ECO:0000313" key="3">
    <source>
        <dbReference type="EMBL" id="ABZ71742.1"/>
    </source>
</evidence>
<dbReference type="eggNOG" id="ENOG50336WR">
    <property type="taxonomic scope" value="Bacteria"/>
</dbReference>
<dbReference type="OrthoDB" id="7191640at2"/>
<feature type="signal peptide" evidence="2">
    <location>
        <begin position="1"/>
        <end position="20"/>
    </location>
</feature>
<proteinExistence type="predicted"/>
<dbReference type="EMBL" id="CP000927">
    <property type="protein sequence ID" value="ABZ71742.1"/>
    <property type="molecule type" value="Genomic_DNA"/>
</dbReference>
<protein>
    <submittedName>
        <fullName evidence="3">Uncharacterized protein</fullName>
    </submittedName>
</protein>